<evidence type="ECO:0000313" key="12">
    <source>
        <dbReference type="Proteomes" id="UP000286415"/>
    </source>
</evidence>
<keyword evidence="8" id="KW-1133">Transmembrane helix</keyword>
<dbReference type="Gene3D" id="1.20.990.10">
    <property type="entry name" value="NADPH-cytochrome p450 Reductase, Chain A, domain 3"/>
    <property type="match status" value="1"/>
</dbReference>
<dbReference type="GO" id="GO:0004517">
    <property type="term" value="F:nitric-oxide synthase activity"/>
    <property type="evidence" value="ECO:0007669"/>
    <property type="project" value="TreeGrafter"/>
</dbReference>
<dbReference type="GO" id="GO:0005886">
    <property type="term" value="C:plasma membrane"/>
    <property type="evidence" value="ECO:0007669"/>
    <property type="project" value="TreeGrafter"/>
</dbReference>
<dbReference type="PRINTS" id="PR00371">
    <property type="entry name" value="FPNCR"/>
</dbReference>
<dbReference type="GO" id="GO:0005634">
    <property type="term" value="C:nucleus"/>
    <property type="evidence" value="ECO:0007669"/>
    <property type="project" value="TreeGrafter"/>
</dbReference>
<reference evidence="11 12" key="1">
    <citation type="journal article" date="2018" name="Biotechnol. Adv.">
        <title>Improved genomic resources and new bioinformatic workflow for the carcinogenic parasite Clonorchis sinensis: Biotechnological implications.</title>
        <authorList>
            <person name="Wang D."/>
            <person name="Korhonen P.K."/>
            <person name="Gasser R.B."/>
            <person name="Young N.D."/>
        </authorList>
    </citation>
    <scope>NUCLEOTIDE SEQUENCE [LARGE SCALE GENOMIC DNA]</scope>
    <source>
        <strain evidence="11">Cs-k2</strain>
    </source>
</reference>
<keyword evidence="8" id="KW-0472">Membrane</keyword>
<keyword evidence="5" id="KW-0274">FAD</keyword>
<evidence type="ECO:0000256" key="4">
    <source>
        <dbReference type="ARBA" id="ARBA00022643"/>
    </source>
</evidence>
<keyword evidence="4" id="KW-0288">FMN</keyword>
<dbReference type="GO" id="GO:0009725">
    <property type="term" value="P:response to hormone"/>
    <property type="evidence" value="ECO:0007669"/>
    <property type="project" value="TreeGrafter"/>
</dbReference>
<dbReference type="InterPro" id="IPR029039">
    <property type="entry name" value="Flavoprotein-like_sf"/>
</dbReference>
<feature type="domain" description="FAD-binding FR-type" evidence="10">
    <location>
        <begin position="270"/>
        <end position="516"/>
    </location>
</feature>
<keyword evidence="8" id="KW-0812">Transmembrane</keyword>
<dbReference type="SUPFAM" id="SSF63380">
    <property type="entry name" value="Riboflavin synthase domain-like"/>
    <property type="match status" value="1"/>
</dbReference>
<dbReference type="Gene3D" id="2.40.30.10">
    <property type="entry name" value="Translation factors"/>
    <property type="match status" value="1"/>
</dbReference>
<dbReference type="GO" id="GO:0005829">
    <property type="term" value="C:cytosol"/>
    <property type="evidence" value="ECO:0007669"/>
    <property type="project" value="TreeGrafter"/>
</dbReference>
<dbReference type="InterPro" id="IPR039261">
    <property type="entry name" value="FNR_nucleotide-bd"/>
</dbReference>
<dbReference type="GO" id="GO:0006527">
    <property type="term" value="P:L-arginine catabolic process"/>
    <property type="evidence" value="ECO:0007669"/>
    <property type="project" value="TreeGrafter"/>
</dbReference>
<name>A0A8T1MTY3_CLOSI</name>
<feature type="transmembrane region" description="Helical" evidence="8">
    <location>
        <begin position="6"/>
        <end position="29"/>
    </location>
</feature>
<feature type="domain" description="Flavodoxin-like" evidence="9">
    <location>
        <begin position="68"/>
        <end position="212"/>
    </location>
</feature>
<evidence type="ECO:0000256" key="2">
    <source>
        <dbReference type="ARBA" id="ARBA00001974"/>
    </source>
</evidence>
<comment type="cofactor">
    <cofactor evidence="2">
        <name>FAD</name>
        <dbReference type="ChEBI" id="CHEBI:57692"/>
    </cofactor>
</comment>
<dbReference type="InterPro" id="IPR023173">
    <property type="entry name" value="NADPH_Cyt_P450_Rdtase_alpha"/>
</dbReference>
<dbReference type="AlphaFoldDB" id="A0A8T1MTY3"/>
<dbReference type="PANTHER" id="PTHR19384">
    <property type="entry name" value="NITRIC OXIDE SYNTHASE-RELATED"/>
    <property type="match status" value="1"/>
</dbReference>
<dbReference type="PROSITE" id="PS51384">
    <property type="entry name" value="FAD_FR"/>
    <property type="match status" value="1"/>
</dbReference>
<keyword evidence="12" id="KW-1185">Reference proteome</keyword>
<dbReference type="PRINTS" id="PR00369">
    <property type="entry name" value="FLAVODOXIN"/>
</dbReference>
<evidence type="ECO:0000256" key="8">
    <source>
        <dbReference type="SAM" id="Phobius"/>
    </source>
</evidence>
<organism evidence="11 12">
    <name type="scientific">Clonorchis sinensis</name>
    <name type="common">Chinese liver fluke</name>
    <dbReference type="NCBI Taxonomy" id="79923"/>
    <lineage>
        <taxon>Eukaryota</taxon>
        <taxon>Metazoa</taxon>
        <taxon>Spiralia</taxon>
        <taxon>Lophotrochozoa</taxon>
        <taxon>Platyhelminthes</taxon>
        <taxon>Trematoda</taxon>
        <taxon>Digenea</taxon>
        <taxon>Opisthorchiida</taxon>
        <taxon>Opisthorchiata</taxon>
        <taxon>Opisthorchiidae</taxon>
        <taxon>Clonorchis</taxon>
    </lineage>
</organism>
<protein>
    <submittedName>
        <fullName evidence="11">NADPH--cytochrome P450 reductase</fullName>
    </submittedName>
</protein>
<sequence>METFSVTMVNLSLVDLVCCFLAVLLFLYVRFKRGALVMSARRSPEATRLGTSNIKTLMEEMIQHNTRLFLFYGSQTGTAEHLAIGLHSFFFCQGLCPLLLNIAACDMAELSKLALAPNSLAIFILATHGYGEPTDDACEFVEHLRQRTTKITGLRFAVFGLGNSAYEQFNACAILVDRLLRRLGGIRLVEVGLGDELNNMEGTFLTWQASLLEAITQNCLVPDGKLQTFTNPMRRVYKPVPLQSKYTKLFTGEPYSLGSYERQTKPFGSKNPFLARVQVNRELHTDGTRSCRHIELDISGGDYHYKPGDHVAILPRNPDTLVLKFSEVLDIDLNELVNLECVDERNPRTHPFPCPCTYRTALTHYVDLSGPPRLQLLTILSAHATDAEHARQLRYLGSNTPESNEYYSHWVLEERRNVVDVIVEFPSVRISVDYLLELLPRIKPRFYSISSSPLRDSNRLHLTVAIVAEQTPNGSTFKGLTTQWLEALIPGKSADRSERSPIFLPIYHETSSFHLPRSHNISVIMVAAGAGLAPFRSFIRERLEQTRINGFKSARMLLFFGCRHEAEDFLYADELLAARDAGLLELHLAFSRDSPNEAKVYVQHRMLEAAGEIWHLLDECNAHFYVCGSAKTMSRDVRKCLLTVIETEGRRSANQAEVYVKRLHADGRYHVDVWG</sequence>
<proteinExistence type="predicted"/>
<dbReference type="Pfam" id="PF00667">
    <property type="entry name" value="FAD_binding_1"/>
    <property type="match status" value="1"/>
</dbReference>
<dbReference type="GO" id="GO:0007263">
    <property type="term" value="P:nitric oxide mediated signal transduction"/>
    <property type="evidence" value="ECO:0007669"/>
    <property type="project" value="TreeGrafter"/>
</dbReference>
<keyword evidence="7" id="KW-0560">Oxidoreductase</keyword>
<dbReference type="PANTHER" id="PTHR19384:SF76">
    <property type="entry name" value="NITRIC OXIDE SYNTHASE"/>
    <property type="match status" value="1"/>
</dbReference>
<evidence type="ECO:0000256" key="5">
    <source>
        <dbReference type="ARBA" id="ARBA00022827"/>
    </source>
</evidence>
<dbReference type="InterPro" id="IPR008254">
    <property type="entry name" value="Flavodoxin/NO_synth"/>
</dbReference>
<dbReference type="GO" id="GO:0006809">
    <property type="term" value="P:nitric oxide biosynthetic process"/>
    <property type="evidence" value="ECO:0007669"/>
    <property type="project" value="TreeGrafter"/>
</dbReference>
<evidence type="ECO:0000256" key="6">
    <source>
        <dbReference type="ARBA" id="ARBA00022857"/>
    </source>
</evidence>
<dbReference type="InterPro" id="IPR017927">
    <property type="entry name" value="FAD-bd_FR_type"/>
</dbReference>
<evidence type="ECO:0000313" key="11">
    <source>
        <dbReference type="EMBL" id="KAG5452221.1"/>
    </source>
</evidence>
<dbReference type="Proteomes" id="UP000286415">
    <property type="component" value="Unassembled WGS sequence"/>
</dbReference>
<evidence type="ECO:0000256" key="3">
    <source>
        <dbReference type="ARBA" id="ARBA00022630"/>
    </source>
</evidence>
<dbReference type="InterPro" id="IPR001094">
    <property type="entry name" value="Flavdoxin-like"/>
</dbReference>
<dbReference type="Gene3D" id="3.40.50.360">
    <property type="match status" value="1"/>
</dbReference>
<dbReference type="FunFam" id="1.20.990.10:FF:000001">
    <property type="entry name" value="NADPH--cytochrome P450 reductase"/>
    <property type="match status" value="1"/>
</dbReference>
<dbReference type="FunFam" id="3.40.50.80:FF:000001">
    <property type="entry name" value="NADPH--cytochrome P450 reductase 1"/>
    <property type="match status" value="1"/>
</dbReference>
<dbReference type="InterPro" id="IPR001709">
    <property type="entry name" value="Flavoprot_Pyr_Nucl_cyt_Rdtase"/>
</dbReference>
<dbReference type="SUPFAM" id="SSF52343">
    <property type="entry name" value="Ferredoxin reductase-like, C-terminal NADP-linked domain"/>
    <property type="match status" value="1"/>
</dbReference>
<dbReference type="InterPro" id="IPR017938">
    <property type="entry name" value="Riboflavin_synthase-like_b-brl"/>
</dbReference>
<dbReference type="GO" id="GO:0032496">
    <property type="term" value="P:response to lipopolysaccharide"/>
    <property type="evidence" value="ECO:0007669"/>
    <property type="project" value="TreeGrafter"/>
</dbReference>
<dbReference type="InterPro" id="IPR001433">
    <property type="entry name" value="OxRdtase_FAD/NAD-bd"/>
</dbReference>
<dbReference type="Pfam" id="PF00258">
    <property type="entry name" value="Flavodoxin_1"/>
    <property type="match status" value="1"/>
</dbReference>
<evidence type="ECO:0000256" key="7">
    <source>
        <dbReference type="ARBA" id="ARBA00023002"/>
    </source>
</evidence>
<dbReference type="PROSITE" id="PS50902">
    <property type="entry name" value="FLAVODOXIN_LIKE"/>
    <property type="match status" value="1"/>
</dbReference>
<dbReference type="InterPro" id="IPR003097">
    <property type="entry name" value="CysJ-like_FAD-binding"/>
</dbReference>
<keyword evidence="3" id="KW-0285">Flavoprotein</keyword>
<reference evidence="11 12" key="2">
    <citation type="journal article" date="2021" name="Genomics">
        <title>High-quality reference genome for Clonorchis sinensis.</title>
        <authorList>
            <person name="Young N.D."/>
            <person name="Stroehlein A.J."/>
            <person name="Kinkar L."/>
            <person name="Wang T."/>
            <person name="Sohn W.M."/>
            <person name="Chang B.C.H."/>
            <person name="Kaur P."/>
            <person name="Weisz D."/>
            <person name="Dudchenko O."/>
            <person name="Aiden E.L."/>
            <person name="Korhonen P.K."/>
            <person name="Gasser R.B."/>
        </authorList>
    </citation>
    <scope>NUCLEOTIDE SEQUENCE [LARGE SCALE GENOMIC DNA]</scope>
    <source>
        <strain evidence="11">Cs-k2</strain>
    </source>
</reference>
<accession>A0A8T1MTY3</accession>
<comment type="cofactor">
    <cofactor evidence="1">
        <name>FMN</name>
        <dbReference type="ChEBI" id="CHEBI:58210"/>
    </cofactor>
</comment>
<evidence type="ECO:0000259" key="10">
    <source>
        <dbReference type="PROSITE" id="PS51384"/>
    </source>
</evidence>
<dbReference type="EMBL" id="NIRI02000042">
    <property type="protein sequence ID" value="KAG5452221.1"/>
    <property type="molecule type" value="Genomic_DNA"/>
</dbReference>
<dbReference type="GO" id="GO:0050660">
    <property type="term" value="F:flavin adenine dinucleotide binding"/>
    <property type="evidence" value="ECO:0007669"/>
    <property type="project" value="TreeGrafter"/>
</dbReference>
<evidence type="ECO:0000256" key="1">
    <source>
        <dbReference type="ARBA" id="ARBA00001917"/>
    </source>
</evidence>
<comment type="caution">
    <text evidence="11">The sequence shown here is derived from an EMBL/GenBank/DDBJ whole genome shotgun (WGS) entry which is preliminary data.</text>
</comment>
<dbReference type="GO" id="GO:0010181">
    <property type="term" value="F:FMN binding"/>
    <property type="evidence" value="ECO:0007669"/>
    <property type="project" value="InterPro"/>
</dbReference>
<dbReference type="Gene3D" id="3.40.50.80">
    <property type="entry name" value="Nucleotide-binding domain of ferredoxin-NADP reductase (FNR) module"/>
    <property type="match status" value="1"/>
</dbReference>
<evidence type="ECO:0000259" key="9">
    <source>
        <dbReference type="PROSITE" id="PS50902"/>
    </source>
</evidence>
<keyword evidence="6" id="KW-0521">NADP</keyword>
<dbReference type="OrthoDB" id="1856718at2759"/>
<gene>
    <name evidence="11" type="ORF">CSKR_114347</name>
</gene>
<dbReference type="SUPFAM" id="SSF52218">
    <property type="entry name" value="Flavoproteins"/>
    <property type="match status" value="1"/>
</dbReference>
<dbReference type="Pfam" id="PF00175">
    <property type="entry name" value="NAD_binding_1"/>
    <property type="match status" value="1"/>
</dbReference>